<evidence type="ECO:0000256" key="4">
    <source>
        <dbReference type="ARBA" id="ARBA00022640"/>
    </source>
</evidence>
<evidence type="ECO:0000256" key="10">
    <source>
        <dbReference type="ARBA" id="ARBA00022833"/>
    </source>
</evidence>
<dbReference type="EC" id="2.7.1.182" evidence="15"/>
<feature type="domain" description="MYND-type" evidence="22">
    <location>
        <begin position="237"/>
        <end position="273"/>
    </location>
</feature>
<keyword evidence="18" id="KW-0175">Coiled coil</keyword>
<evidence type="ECO:0000256" key="6">
    <source>
        <dbReference type="ARBA" id="ARBA00022692"/>
    </source>
</evidence>
<evidence type="ECO:0000256" key="18">
    <source>
        <dbReference type="SAM" id="Coils"/>
    </source>
</evidence>
<dbReference type="SUPFAM" id="SSF144232">
    <property type="entry name" value="HIT/MYND zinc finger-like"/>
    <property type="match status" value="2"/>
</dbReference>
<evidence type="ECO:0000313" key="23">
    <source>
        <dbReference type="EMBL" id="KAK7256990.1"/>
    </source>
</evidence>
<evidence type="ECO:0000256" key="7">
    <source>
        <dbReference type="ARBA" id="ARBA00022723"/>
    </source>
</evidence>
<evidence type="ECO:0000256" key="5">
    <source>
        <dbReference type="ARBA" id="ARBA00022679"/>
    </source>
</evidence>
<dbReference type="SUPFAM" id="SSF57850">
    <property type="entry name" value="RING/U-box"/>
    <property type="match status" value="1"/>
</dbReference>
<keyword evidence="3" id="KW-0150">Chloroplast</keyword>
<comment type="catalytic activity">
    <reaction evidence="16">
        <text>phytol + CTP = phytyl phosphate + CDP + H(+)</text>
        <dbReference type="Rhea" id="RHEA:38055"/>
        <dbReference type="ChEBI" id="CHEBI:15378"/>
        <dbReference type="ChEBI" id="CHEBI:17327"/>
        <dbReference type="ChEBI" id="CHEBI:37563"/>
        <dbReference type="ChEBI" id="CHEBI:58069"/>
        <dbReference type="ChEBI" id="CHEBI:75483"/>
        <dbReference type="EC" id="2.7.1.182"/>
    </reaction>
</comment>
<dbReference type="GO" id="GO:0008270">
    <property type="term" value="F:zinc ion binding"/>
    <property type="evidence" value="ECO:0007669"/>
    <property type="project" value="UniProtKB-KW"/>
</dbReference>
<evidence type="ECO:0000256" key="14">
    <source>
        <dbReference type="ARBA" id="ARBA00024015"/>
    </source>
</evidence>
<feature type="region of interest" description="Disordered" evidence="19">
    <location>
        <begin position="191"/>
        <end position="213"/>
    </location>
</feature>
<reference evidence="23 24" key="1">
    <citation type="submission" date="2024-01" db="EMBL/GenBank/DDBJ databases">
        <title>The genomes of 5 underutilized Papilionoideae crops provide insights into root nodulation and disease resistanc.</title>
        <authorList>
            <person name="Yuan L."/>
        </authorList>
    </citation>
    <scope>NUCLEOTIDE SEQUENCE [LARGE SCALE GENOMIC DNA]</scope>
    <source>
        <strain evidence="23">ZHUSHIDOU_FW_LH</strain>
        <tissue evidence="23">Leaf</tissue>
    </source>
</reference>
<keyword evidence="13 20" id="KW-0472">Membrane</keyword>
<dbReference type="EMBL" id="JAYWIO010000006">
    <property type="protein sequence ID" value="KAK7256990.1"/>
    <property type="molecule type" value="Genomic_DNA"/>
</dbReference>
<evidence type="ECO:0000256" key="16">
    <source>
        <dbReference type="ARBA" id="ARBA00048889"/>
    </source>
</evidence>
<evidence type="ECO:0000256" key="19">
    <source>
        <dbReference type="SAM" id="MobiDB-lite"/>
    </source>
</evidence>
<dbReference type="PANTHER" id="PTHR32523:SF8">
    <property type="entry name" value="DOLICHOL KINASE"/>
    <property type="match status" value="1"/>
</dbReference>
<organism evidence="23 24">
    <name type="scientific">Crotalaria pallida</name>
    <name type="common">Smooth rattlebox</name>
    <name type="synonym">Crotalaria striata</name>
    <dbReference type="NCBI Taxonomy" id="3830"/>
    <lineage>
        <taxon>Eukaryota</taxon>
        <taxon>Viridiplantae</taxon>
        <taxon>Streptophyta</taxon>
        <taxon>Embryophyta</taxon>
        <taxon>Tracheophyta</taxon>
        <taxon>Spermatophyta</taxon>
        <taxon>Magnoliopsida</taxon>
        <taxon>eudicotyledons</taxon>
        <taxon>Gunneridae</taxon>
        <taxon>Pentapetalae</taxon>
        <taxon>rosids</taxon>
        <taxon>fabids</taxon>
        <taxon>Fabales</taxon>
        <taxon>Fabaceae</taxon>
        <taxon>Papilionoideae</taxon>
        <taxon>50 kb inversion clade</taxon>
        <taxon>genistoids sensu lato</taxon>
        <taxon>core genistoids</taxon>
        <taxon>Crotalarieae</taxon>
        <taxon>Crotalaria</taxon>
    </lineage>
</organism>
<keyword evidence="6 20" id="KW-0812">Transmembrane</keyword>
<evidence type="ECO:0000256" key="3">
    <source>
        <dbReference type="ARBA" id="ARBA00022528"/>
    </source>
</evidence>
<dbReference type="Pfam" id="PF13920">
    <property type="entry name" value="zf-C3HC4_3"/>
    <property type="match status" value="1"/>
</dbReference>
<feature type="coiled-coil region" evidence="18">
    <location>
        <begin position="388"/>
        <end position="471"/>
    </location>
</feature>
<feature type="transmembrane region" description="Helical" evidence="20">
    <location>
        <begin position="23"/>
        <end position="43"/>
    </location>
</feature>
<dbReference type="SMART" id="SM00184">
    <property type="entry name" value="RING"/>
    <property type="match status" value="1"/>
</dbReference>
<evidence type="ECO:0000313" key="24">
    <source>
        <dbReference type="Proteomes" id="UP001372338"/>
    </source>
</evidence>
<comment type="subcellular location">
    <subcellularLocation>
        <location evidence="1">Plastid</location>
        <location evidence="1">Chloroplast membrane</location>
        <topology evidence="1">Multi-pass membrane protein</topology>
    </subcellularLocation>
</comment>
<feature type="transmembrane region" description="Helical" evidence="20">
    <location>
        <begin position="63"/>
        <end position="83"/>
    </location>
</feature>
<dbReference type="GO" id="GO:0031969">
    <property type="term" value="C:chloroplast membrane"/>
    <property type="evidence" value="ECO:0007669"/>
    <property type="project" value="UniProtKB-SubCell"/>
</dbReference>
<evidence type="ECO:0000256" key="13">
    <source>
        <dbReference type="ARBA" id="ARBA00023136"/>
    </source>
</evidence>
<evidence type="ECO:0000256" key="12">
    <source>
        <dbReference type="ARBA" id="ARBA00022989"/>
    </source>
</evidence>
<dbReference type="InterPro" id="IPR002893">
    <property type="entry name" value="Znf_MYND"/>
</dbReference>
<dbReference type="FunFam" id="6.10.140.2220:FF:000006">
    <property type="entry name" value="Ubiquitin carboxyl-terminal hydrolase 15"/>
    <property type="match status" value="1"/>
</dbReference>
<keyword evidence="12 20" id="KW-1133">Transmembrane helix</keyword>
<evidence type="ECO:0000256" key="9">
    <source>
        <dbReference type="ARBA" id="ARBA00022777"/>
    </source>
</evidence>
<evidence type="ECO:0000256" key="11">
    <source>
        <dbReference type="ARBA" id="ARBA00022946"/>
    </source>
</evidence>
<keyword evidence="7" id="KW-0479">Metal-binding</keyword>
<evidence type="ECO:0000259" key="22">
    <source>
        <dbReference type="PROSITE" id="PS50865"/>
    </source>
</evidence>
<comment type="similarity">
    <text evidence="2">Belongs to the polyprenol kinase family.</text>
</comment>
<evidence type="ECO:0000256" key="20">
    <source>
        <dbReference type="SAM" id="Phobius"/>
    </source>
</evidence>
<evidence type="ECO:0000259" key="21">
    <source>
        <dbReference type="PROSITE" id="PS50089"/>
    </source>
</evidence>
<name>A0AAN9HYD0_CROPI</name>
<dbReference type="AlphaFoldDB" id="A0AAN9HYD0"/>
<keyword evidence="5" id="KW-0808">Transferase</keyword>
<evidence type="ECO:0000256" key="8">
    <source>
        <dbReference type="ARBA" id="ARBA00022771"/>
    </source>
</evidence>
<keyword evidence="10" id="KW-0862">Zinc</keyword>
<dbReference type="InterPro" id="IPR039606">
    <property type="entry name" value="Phytol/farnesol_kinase"/>
</dbReference>
<gene>
    <name evidence="23" type="ORF">RIF29_30644</name>
</gene>
<dbReference type="InterPro" id="IPR001841">
    <property type="entry name" value="Znf_RING"/>
</dbReference>
<keyword evidence="9" id="KW-0418">Kinase</keyword>
<dbReference type="GO" id="GO:0010276">
    <property type="term" value="F:phytol kinase activity"/>
    <property type="evidence" value="ECO:0007669"/>
    <property type="project" value="UniProtKB-EC"/>
</dbReference>
<dbReference type="Proteomes" id="UP001372338">
    <property type="component" value="Unassembled WGS sequence"/>
</dbReference>
<evidence type="ECO:0000256" key="2">
    <source>
        <dbReference type="ARBA" id="ARBA00010794"/>
    </source>
</evidence>
<comment type="pathway">
    <text evidence="14">Cofactor biosynthesis; tocopherol biosynthesis.</text>
</comment>
<feature type="domain" description="MYND-type" evidence="22">
    <location>
        <begin position="143"/>
        <end position="180"/>
    </location>
</feature>
<comment type="caution">
    <text evidence="23">The sequence shown here is derived from an EMBL/GenBank/DDBJ whole genome shotgun (WGS) entry which is preliminary data.</text>
</comment>
<dbReference type="Gene3D" id="3.30.40.10">
    <property type="entry name" value="Zinc/RING finger domain, C3HC4 (zinc finger)"/>
    <property type="match status" value="1"/>
</dbReference>
<evidence type="ECO:0000256" key="15">
    <source>
        <dbReference type="ARBA" id="ARBA00039024"/>
    </source>
</evidence>
<protein>
    <recommendedName>
        <fullName evidence="15">phytol kinase</fullName>
        <ecNumber evidence="15">2.7.1.182</ecNumber>
    </recommendedName>
</protein>
<proteinExistence type="inferred from homology"/>
<dbReference type="Pfam" id="PF01753">
    <property type="entry name" value="zf-MYND"/>
    <property type="match status" value="2"/>
</dbReference>
<feature type="domain" description="RING-type" evidence="21">
    <location>
        <begin position="498"/>
        <end position="531"/>
    </location>
</feature>
<dbReference type="PANTHER" id="PTHR32523">
    <property type="entry name" value="PHYTOL KINASE 1, CHLOROPLASTIC"/>
    <property type="match status" value="1"/>
</dbReference>
<dbReference type="InterPro" id="IPR013083">
    <property type="entry name" value="Znf_RING/FYVE/PHD"/>
</dbReference>
<dbReference type="Gene3D" id="6.10.140.2220">
    <property type="match status" value="2"/>
</dbReference>
<keyword evidence="24" id="KW-1185">Reference proteome</keyword>
<dbReference type="PROSITE" id="PS50089">
    <property type="entry name" value="ZF_RING_2"/>
    <property type="match status" value="1"/>
</dbReference>
<keyword evidence="4" id="KW-0934">Plastid</keyword>
<keyword evidence="8 17" id="KW-0863">Zinc-finger</keyword>
<sequence>MDMKNSTMHGQPLRSHKLEFRKMLIYVASSLSSLNLNWFLELLGLAEKKAPISDHSTNINNTWLFLLLIFLAIVIFLVLHFLAEITGYNNSNAGDVEVDDESLKEEEQDHLSHELDHYFDGGQQQLVHRTATSRGIVRRHGACAYCGNPSNTRCSRCKVARYCSVECQIRHWRSGHKHECFETETEADKARPIHGHGPSKIAKKSEREGSHSDEVKLSSYVGMDVSSGSDISNLHACEVCGNPSTTRCSRCKAVTYCSAKCLIVDWKWHKVKCIAGEVEENVRLSGALSLEFHKEGTNNFKSPIKGSKDPMKEVEEHKTEWAKHRNKIFSLQLERDDWMNQAKITRERFHSLKKESEHQLFVLKKEKESLSNAEKKASNTIHSLHERLHNLQIAVQESIAEKKKLEEHIQMLEDGRAKMKNDLQEEKKRVRSLTVERNKSHETTQIAKIEVEVVRQELQMEREHAQRLTENVGIAESRAAFAEVAVWTDSSGKPAMACAICLTNEKNLAFGCGHMTCRDCGSKLSKCPICREQITSQIKLFPG</sequence>
<evidence type="ECO:0000256" key="17">
    <source>
        <dbReference type="PROSITE-ProRule" id="PRU00134"/>
    </source>
</evidence>
<evidence type="ECO:0000256" key="1">
    <source>
        <dbReference type="ARBA" id="ARBA00004508"/>
    </source>
</evidence>
<keyword evidence="11" id="KW-0809">Transit peptide</keyword>
<dbReference type="PROSITE" id="PS50865">
    <property type="entry name" value="ZF_MYND_2"/>
    <property type="match status" value="2"/>
</dbReference>
<feature type="compositionally biased region" description="Basic and acidic residues" evidence="19">
    <location>
        <begin position="203"/>
        <end position="213"/>
    </location>
</feature>
<accession>A0AAN9HYD0</accession>